<protein>
    <submittedName>
        <fullName evidence="2">LysM peptidoglycan-binding domain-containing protein</fullName>
    </submittedName>
</protein>
<dbReference type="RefSeq" id="WP_127737442.1">
    <property type="nucleotide sequence ID" value="NZ_CP196002.1"/>
</dbReference>
<accession>A0A3S2TYC8</accession>
<proteinExistence type="predicted"/>
<dbReference type="PROSITE" id="PS51782">
    <property type="entry name" value="LYSM"/>
    <property type="match status" value="1"/>
</dbReference>
<keyword evidence="3" id="KW-1185">Reference proteome</keyword>
<dbReference type="GeneID" id="87616265"/>
<evidence type="ECO:0000313" key="2">
    <source>
        <dbReference type="EMBL" id="RVT65222.1"/>
    </source>
</evidence>
<feature type="domain" description="LysM" evidence="1">
    <location>
        <begin position="49"/>
        <end position="102"/>
    </location>
</feature>
<reference evidence="2 3" key="1">
    <citation type="submission" date="2019-01" db="EMBL/GenBank/DDBJ databases">
        <title>Bacillus sp. M5HDSG1-1, whole genome shotgun sequence.</title>
        <authorList>
            <person name="Tuo L."/>
        </authorList>
    </citation>
    <scope>NUCLEOTIDE SEQUENCE [LARGE SCALE GENOMIC DNA]</scope>
    <source>
        <strain evidence="2 3">M5HDSG1-1</strain>
    </source>
</reference>
<sequence length="109" mass="12353">MKRLFTIFICLLTIYVIYYDLNHGTLNVKEEPSIEVQAASSDSANTGYFEHEVKAGETVLTIMEKETTKTLPVSIDTLIEDFKQLNKGVSPEDIQVGKSYTFPDYSNHQ</sequence>
<dbReference type="Proteomes" id="UP000288024">
    <property type="component" value="Unassembled WGS sequence"/>
</dbReference>
<evidence type="ECO:0000259" key="1">
    <source>
        <dbReference type="PROSITE" id="PS51782"/>
    </source>
</evidence>
<comment type="caution">
    <text evidence="2">The sequence shown here is derived from an EMBL/GenBank/DDBJ whole genome shotgun (WGS) entry which is preliminary data.</text>
</comment>
<evidence type="ECO:0000313" key="3">
    <source>
        <dbReference type="Proteomes" id="UP000288024"/>
    </source>
</evidence>
<dbReference type="InterPro" id="IPR018392">
    <property type="entry name" value="LysM"/>
</dbReference>
<dbReference type="AlphaFoldDB" id="A0A3S2TYC8"/>
<organism evidence="2 3">
    <name type="scientific">Niallia taxi</name>
    <dbReference type="NCBI Taxonomy" id="2499688"/>
    <lineage>
        <taxon>Bacteria</taxon>
        <taxon>Bacillati</taxon>
        <taxon>Bacillota</taxon>
        <taxon>Bacilli</taxon>
        <taxon>Bacillales</taxon>
        <taxon>Bacillaceae</taxon>
        <taxon>Niallia</taxon>
    </lineage>
</organism>
<dbReference type="EMBL" id="RZTZ01000002">
    <property type="protein sequence ID" value="RVT65222.1"/>
    <property type="molecule type" value="Genomic_DNA"/>
</dbReference>
<name>A0A3S2TYC8_9BACI</name>
<gene>
    <name evidence="2" type="ORF">EM808_06855</name>
</gene>